<evidence type="ECO:0000256" key="2">
    <source>
        <dbReference type="ARBA" id="ARBA00023002"/>
    </source>
</evidence>
<name>A0A7Y3TYT3_9GAMM</name>
<dbReference type="CDD" id="cd05233">
    <property type="entry name" value="SDR_c"/>
    <property type="match status" value="1"/>
</dbReference>
<sequence length="268" mass="29316">MTEVAHPGFETVIITGASSSIGSATAEKLAEQGKALILLARRKAPLEAMMTRLRQQHPQGTFIAIAGDLAHRQKCEAVINGLQHTLHSHSFRLEGFIHCAGIGTPTDDLQHWKPDELEAALALNVMAPLRLIQALLPYLDGNARSHAHFCRMVLVGAGIDRQAQPGTGTYGISKMALRRLFEQLILDLAPYSATVALFQPGMVDTPGLRQHIRAASSLALPHAEYLHQRLVQGNCLMPERVGDALSDLLNQVPIEEFSGKEWHARQLL</sequence>
<dbReference type="PRINTS" id="PR00081">
    <property type="entry name" value="GDHRDH"/>
</dbReference>
<dbReference type="InterPro" id="IPR036291">
    <property type="entry name" value="NAD(P)-bd_dom_sf"/>
</dbReference>
<dbReference type="Proteomes" id="UP000588806">
    <property type="component" value="Unassembled WGS sequence"/>
</dbReference>
<keyword evidence="2" id="KW-0560">Oxidoreductase</keyword>
<proteinExistence type="inferred from homology"/>
<evidence type="ECO:0000256" key="1">
    <source>
        <dbReference type="ARBA" id="ARBA00006484"/>
    </source>
</evidence>
<comment type="similarity">
    <text evidence="1">Belongs to the short-chain dehydrogenases/reductases (SDR) family.</text>
</comment>
<dbReference type="RefSeq" id="WP_171702938.1">
    <property type="nucleotide sequence ID" value="NZ_JABFHI010000005.1"/>
</dbReference>
<dbReference type="PANTHER" id="PTHR42901">
    <property type="entry name" value="ALCOHOL DEHYDROGENASE"/>
    <property type="match status" value="1"/>
</dbReference>
<dbReference type="AlphaFoldDB" id="A0A7Y3TYT3"/>
<gene>
    <name evidence="3" type="ORF">HLB35_13240</name>
</gene>
<organism evidence="3 4">
    <name type="scientific">Vreelandella azerica</name>
    <dbReference type="NCBI Taxonomy" id="2732867"/>
    <lineage>
        <taxon>Bacteria</taxon>
        <taxon>Pseudomonadati</taxon>
        <taxon>Pseudomonadota</taxon>
        <taxon>Gammaproteobacteria</taxon>
        <taxon>Oceanospirillales</taxon>
        <taxon>Halomonadaceae</taxon>
        <taxon>Vreelandella</taxon>
    </lineage>
</organism>
<dbReference type="GO" id="GO:0016491">
    <property type="term" value="F:oxidoreductase activity"/>
    <property type="evidence" value="ECO:0007669"/>
    <property type="project" value="UniProtKB-KW"/>
</dbReference>
<dbReference type="Pfam" id="PF00106">
    <property type="entry name" value="adh_short"/>
    <property type="match status" value="1"/>
</dbReference>
<reference evidence="3 4" key="2">
    <citation type="submission" date="2020-06" db="EMBL/GenBank/DDBJ databases">
        <title>Halomonas songnenensis sp. nov., a moderately halophilic bacterium isolated from saline and alkaline soils.</title>
        <authorList>
            <person name="Jiang J."/>
            <person name="Pan Y."/>
        </authorList>
    </citation>
    <scope>NUCLEOTIDE SEQUENCE [LARGE SCALE GENOMIC DNA]</scope>
    <source>
        <strain evidence="3 4">TBZ9</strain>
    </source>
</reference>
<dbReference type="InterPro" id="IPR002347">
    <property type="entry name" value="SDR_fam"/>
</dbReference>
<evidence type="ECO:0000313" key="3">
    <source>
        <dbReference type="EMBL" id="NOG32478.1"/>
    </source>
</evidence>
<reference evidence="3 4" key="1">
    <citation type="submission" date="2020-05" db="EMBL/GenBank/DDBJ databases">
        <authorList>
            <person name="Ruan W."/>
            <person name="Jeon C.O."/>
            <person name="Chun B.H."/>
        </authorList>
    </citation>
    <scope>NUCLEOTIDE SEQUENCE [LARGE SCALE GENOMIC DNA]</scope>
    <source>
        <strain evidence="3 4">TBZ9</strain>
    </source>
</reference>
<dbReference type="Gene3D" id="3.40.50.720">
    <property type="entry name" value="NAD(P)-binding Rossmann-like Domain"/>
    <property type="match status" value="1"/>
</dbReference>
<dbReference type="PANTHER" id="PTHR42901:SF1">
    <property type="entry name" value="ALCOHOL DEHYDROGENASE"/>
    <property type="match status" value="1"/>
</dbReference>
<keyword evidence="4" id="KW-1185">Reference proteome</keyword>
<comment type="caution">
    <text evidence="3">The sequence shown here is derived from an EMBL/GenBank/DDBJ whole genome shotgun (WGS) entry which is preliminary data.</text>
</comment>
<dbReference type="SUPFAM" id="SSF51735">
    <property type="entry name" value="NAD(P)-binding Rossmann-fold domains"/>
    <property type="match status" value="1"/>
</dbReference>
<protein>
    <submittedName>
        <fullName evidence="3">SDR family oxidoreductase</fullName>
    </submittedName>
</protein>
<dbReference type="EMBL" id="JABFHI010000005">
    <property type="protein sequence ID" value="NOG32478.1"/>
    <property type="molecule type" value="Genomic_DNA"/>
</dbReference>
<accession>A0A7Y3TYT3</accession>
<evidence type="ECO:0000313" key="4">
    <source>
        <dbReference type="Proteomes" id="UP000588806"/>
    </source>
</evidence>